<dbReference type="PRINTS" id="PR00111">
    <property type="entry name" value="ABHYDROLASE"/>
</dbReference>
<dbReference type="PANTHER" id="PTHR43689:SF8">
    <property type="entry name" value="ALPHA_BETA-HYDROLASES SUPERFAMILY PROTEIN"/>
    <property type="match status" value="1"/>
</dbReference>
<evidence type="ECO:0000313" key="3">
    <source>
        <dbReference type="Proteomes" id="UP000301751"/>
    </source>
</evidence>
<organism evidence="2 3">
    <name type="scientific">Pseudaquabacterium pictum</name>
    <dbReference type="NCBI Taxonomy" id="2315236"/>
    <lineage>
        <taxon>Bacteria</taxon>
        <taxon>Pseudomonadati</taxon>
        <taxon>Pseudomonadota</taxon>
        <taxon>Betaproteobacteria</taxon>
        <taxon>Burkholderiales</taxon>
        <taxon>Sphaerotilaceae</taxon>
        <taxon>Pseudaquabacterium</taxon>
    </lineage>
</organism>
<gene>
    <name evidence="2" type="ORF">AQPW35_42990</name>
</gene>
<dbReference type="Gene3D" id="3.40.50.1820">
    <property type="entry name" value="alpha/beta hydrolase"/>
    <property type="match status" value="1"/>
</dbReference>
<dbReference type="Pfam" id="PF12697">
    <property type="entry name" value="Abhydrolase_6"/>
    <property type="match status" value="1"/>
</dbReference>
<evidence type="ECO:0000259" key="1">
    <source>
        <dbReference type="Pfam" id="PF12697"/>
    </source>
</evidence>
<dbReference type="InterPro" id="IPR000073">
    <property type="entry name" value="AB_hydrolase_1"/>
</dbReference>
<proteinExistence type="predicted"/>
<dbReference type="PANTHER" id="PTHR43689">
    <property type="entry name" value="HYDROLASE"/>
    <property type="match status" value="1"/>
</dbReference>
<evidence type="ECO:0000313" key="2">
    <source>
        <dbReference type="EMBL" id="GCL65218.1"/>
    </source>
</evidence>
<reference evidence="3" key="1">
    <citation type="submission" date="2019-03" db="EMBL/GenBank/DDBJ databases">
        <title>Aquabacterium pictum sp.nov., the first bacteriochlorophyll a-containing freshwater bacterium in the genus Aquabacterium of the class Betaproteobacteria.</title>
        <authorList>
            <person name="Hirose S."/>
            <person name="Tank M."/>
            <person name="Hara E."/>
            <person name="Tamaki H."/>
            <person name="Takaichi S."/>
            <person name="Haruta S."/>
            <person name="Hanada S."/>
        </authorList>
    </citation>
    <scope>NUCLEOTIDE SEQUENCE [LARGE SCALE GENOMIC DNA]</scope>
    <source>
        <strain evidence="3">W35</strain>
    </source>
</reference>
<accession>A0A480B2H3</accession>
<keyword evidence="3" id="KW-1185">Reference proteome</keyword>
<sequence>MRPAHEPAHPLWQTGRMTSLILLPGMACDAGLWRHQQAPLEAAAPGPVVVADVHGRADSLPAMAALLLAEQPGDLLLAGCSLGGMLAMEVARQAPARVRGLALLGTTARPDTPELVTLRTNAIAEFEAGRAEALLRANALFAFHRNHQARLVEDYIAMVLRAGIPSLVRQNRAVMARADSRPTLGRITCPTLVVGGADDLLTPPECSREIAAGIPGAQLQLLPECGHMLTWEQPEAVTRLLLDWLGQLPTAADPQA</sequence>
<name>A0A480B2H3_9BURK</name>
<dbReference type="GO" id="GO:0016787">
    <property type="term" value="F:hydrolase activity"/>
    <property type="evidence" value="ECO:0007669"/>
    <property type="project" value="UniProtKB-KW"/>
</dbReference>
<dbReference type="SUPFAM" id="SSF53474">
    <property type="entry name" value="alpha/beta-Hydrolases"/>
    <property type="match status" value="1"/>
</dbReference>
<dbReference type="EMBL" id="BJCL01000014">
    <property type="protein sequence ID" value="GCL65218.1"/>
    <property type="molecule type" value="Genomic_DNA"/>
</dbReference>
<dbReference type="Proteomes" id="UP000301751">
    <property type="component" value="Unassembled WGS sequence"/>
</dbReference>
<dbReference type="InterPro" id="IPR029058">
    <property type="entry name" value="AB_hydrolase_fold"/>
</dbReference>
<feature type="domain" description="AB hydrolase-1" evidence="1">
    <location>
        <begin position="20"/>
        <end position="238"/>
    </location>
</feature>
<keyword evidence="2" id="KW-0378">Hydrolase</keyword>
<comment type="caution">
    <text evidence="2">The sequence shown here is derived from an EMBL/GenBank/DDBJ whole genome shotgun (WGS) entry which is preliminary data.</text>
</comment>
<protein>
    <submittedName>
        <fullName evidence="2">Alpha/beta hydrolase</fullName>
    </submittedName>
</protein>
<dbReference type="AlphaFoldDB" id="A0A480B2H3"/>